<evidence type="ECO:0000256" key="1">
    <source>
        <dbReference type="SAM" id="MobiDB-lite"/>
    </source>
</evidence>
<evidence type="ECO:0000313" key="4">
    <source>
        <dbReference type="Proteomes" id="UP000016930"/>
    </source>
</evidence>
<evidence type="ECO:0000313" key="3">
    <source>
        <dbReference type="EMBL" id="EMD36455.1"/>
    </source>
</evidence>
<feature type="transmembrane region" description="Helical" evidence="2">
    <location>
        <begin position="170"/>
        <end position="191"/>
    </location>
</feature>
<sequence length="366" mass="40548">MLNTLHIFFICHAIWFYAITNFANPFAIARPTWSVMASVQVTGFSDLTVRGIFCRRVWSLSERNRLITGSIILVSLFCFIMTTIFTIKGAILDNFLSWKGIAWVLYLTLTTGMVADIMLAGVQCILLKRQRDGMIKCVDRFYDTSTHALRHQYGSNDQCLFHLLLGHYNFGYFAFYSVLPTLLLNALLGHLNARKSLRKGLLGGGQMQQTTFALTDTTYDDSSPKPVSIAFLHIIAASSFSQSPSRASMAPMGGPYDQMLEQNEREQIPAKLAGAPPRVSEKQGKLSPPKLVRSCLLAEFRILSLPPESQQVLRPGSSDSIQPRRSSPTAAGTCREGCRPSPAVAFSAEAFYSPESGFHGMIARLD</sequence>
<feature type="transmembrane region" description="Helical" evidence="2">
    <location>
        <begin position="103"/>
        <end position="126"/>
    </location>
</feature>
<dbReference type="HOGENOM" id="CLU_756495_0_0_1"/>
<dbReference type="AlphaFoldDB" id="M2QWG1"/>
<accession>M2QWG1</accession>
<dbReference type="Proteomes" id="UP000016930">
    <property type="component" value="Unassembled WGS sequence"/>
</dbReference>
<reference evidence="3 4" key="1">
    <citation type="journal article" date="2012" name="Proc. Natl. Acad. Sci. U.S.A.">
        <title>Comparative genomics of Ceriporiopsis subvermispora and Phanerochaete chrysosporium provide insight into selective ligninolysis.</title>
        <authorList>
            <person name="Fernandez-Fueyo E."/>
            <person name="Ruiz-Duenas F.J."/>
            <person name="Ferreira P."/>
            <person name="Floudas D."/>
            <person name="Hibbett D.S."/>
            <person name="Canessa P."/>
            <person name="Larrondo L.F."/>
            <person name="James T.Y."/>
            <person name="Seelenfreund D."/>
            <person name="Lobos S."/>
            <person name="Polanco R."/>
            <person name="Tello M."/>
            <person name="Honda Y."/>
            <person name="Watanabe T."/>
            <person name="Watanabe T."/>
            <person name="Ryu J.S."/>
            <person name="Kubicek C.P."/>
            <person name="Schmoll M."/>
            <person name="Gaskell J."/>
            <person name="Hammel K.E."/>
            <person name="St John F.J."/>
            <person name="Vanden Wymelenberg A."/>
            <person name="Sabat G."/>
            <person name="Splinter BonDurant S."/>
            <person name="Syed K."/>
            <person name="Yadav J.S."/>
            <person name="Doddapaneni H."/>
            <person name="Subramanian V."/>
            <person name="Lavin J.L."/>
            <person name="Oguiza J.A."/>
            <person name="Perez G."/>
            <person name="Pisabarro A.G."/>
            <person name="Ramirez L."/>
            <person name="Santoyo F."/>
            <person name="Master E."/>
            <person name="Coutinho P.M."/>
            <person name="Henrissat B."/>
            <person name="Lombard V."/>
            <person name="Magnuson J.K."/>
            <person name="Kuees U."/>
            <person name="Hori C."/>
            <person name="Igarashi K."/>
            <person name="Samejima M."/>
            <person name="Held B.W."/>
            <person name="Barry K.W."/>
            <person name="LaButti K.M."/>
            <person name="Lapidus A."/>
            <person name="Lindquist E.A."/>
            <person name="Lucas S.M."/>
            <person name="Riley R."/>
            <person name="Salamov A.A."/>
            <person name="Hoffmeister D."/>
            <person name="Schwenk D."/>
            <person name="Hadar Y."/>
            <person name="Yarden O."/>
            <person name="de Vries R.P."/>
            <person name="Wiebenga A."/>
            <person name="Stenlid J."/>
            <person name="Eastwood D."/>
            <person name="Grigoriev I.V."/>
            <person name="Berka R.M."/>
            <person name="Blanchette R.A."/>
            <person name="Kersten P."/>
            <person name="Martinez A.T."/>
            <person name="Vicuna R."/>
            <person name="Cullen D."/>
        </authorList>
    </citation>
    <scope>NUCLEOTIDE SEQUENCE [LARGE SCALE GENOMIC DNA]</scope>
    <source>
        <strain evidence="3 4">B</strain>
    </source>
</reference>
<feature type="transmembrane region" description="Helical" evidence="2">
    <location>
        <begin position="66"/>
        <end position="91"/>
    </location>
</feature>
<organism evidence="3 4">
    <name type="scientific">Ceriporiopsis subvermispora (strain B)</name>
    <name type="common">White-rot fungus</name>
    <name type="synonym">Gelatoporia subvermispora</name>
    <dbReference type="NCBI Taxonomy" id="914234"/>
    <lineage>
        <taxon>Eukaryota</taxon>
        <taxon>Fungi</taxon>
        <taxon>Dikarya</taxon>
        <taxon>Basidiomycota</taxon>
        <taxon>Agaricomycotina</taxon>
        <taxon>Agaricomycetes</taxon>
        <taxon>Polyporales</taxon>
        <taxon>Gelatoporiaceae</taxon>
        <taxon>Gelatoporia</taxon>
    </lineage>
</organism>
<feature type="transmembrane region" description="Helical" evidence="2">
    <location>
        <begin position="7"/>
        <end position="27"/>
    </location>
</feature>
<keyword evidence="4" id="KW-1185">Reference proteome</keyword>
<protein>
    <submittedName>
        <fullName evidence="3">Uncharacterized protein</fullName>
    </submittedName>
</protein>
<dbReference type="EMBL" id="KB445798">
    <property type="protein sequence ID" value="EMD36455.1"/>
    <property type="molecule type" value="Genomic_DNA"/>
</dbReference>
<name>M2QWG1_CERS8</name>
<keyword evidence="2" id="KW-0812">Transmembrane</keyword>
<dbReference type="STRING" id="914234.M2QWG1"/>
<feature type="compositionally biased region" description="Polar residues" evidence="1">
    <location>
        <begin position="309"/>
        <end position="330"/>
    </location>
</feature>
<keyword evidence="2" id="KW-1133">Transmembrane helix</keyword>
<evidence type="ECO:0000256" key="2">
    <source>
        <dbReference type="SAM" id="Phobius"/>
    </source>
</evidence>
<gene>
    <name evidence="3" type="ORF">CERSUDRAFT_95764</name>
</gene>
<feature type="region of interest" description="Disordered" evidence="1">
    <location>
        <begin position="309"/>
        <end position="337"/>
    </location>
</feature>
<keyword evidence="2" id="KW-0472">Membrane</keyword>
<proteinExistence type="predicted"/>